<dbReference type="GO" id="GO:0009231">
    <property type="term" value="P:riboflavin biosynthetic process"/>
    <property type="evidence" value="ECO:0007669"/>
    <property type="project" value="InterPro"/>
</dbReference>
<reference evidence="2 3" key="1">
    <citation type="journal article" date="2019" name="Int. J. Syst. Evol. Microbiol.">
        <title>The Global Catalogue of Microorganisms (GCM) 10K type strain sequencing project: providing services to taxonomists for standard genome sequencing and annotation.</title>
        <authorList>
            <consortium name="The Broad Institute Genomics Platform"/>
            <consortium name="The Broad Institute Genome Sequencing Center for Infectious Disease"/>
            <person name="Wu L."/>
            <person name="Ma J."/>
        </authorList>
    </citation>
    <scope>NUCLEOTIDE SEQUENCE [LARGE SCALE GENOMIC DNA]</scope>
    <source>
        <strain evidence="2 3">JCM 17504</strain>
    </source>
</reference>
<keyword evidence="3" id="KW-1185">Reference proteome</keyword>
<dbReference type="PANTHER" id="PTHR38011:SF11">
    <property type="entry name" value="2,5-DIAMINO-6-RIBOSYLAMINO-4(3H)-PYRIMIDINONE 5'-PHOSPHATE REDUCTASE"/>
    <property type="match status" value="1"/>
</dbReference>
<dbReference type="EMBL" id="BAABKX010000030">
    <property type="protein sequence ID" value="GAA5064591.1"/>
    <property type="molecule type" value="Genomic_DNA"/>
</dbReference>
<proteinExistence type="predicted"/>
<dbReference type="Pfam" id="PF01872">
    <property type="entry name" value="RibD_C"/>
    <property type="match status" value="1"/>
</dbReference>
<organism evidence="2 3">
    <name type="scientific">Haladaptatus pallidirubidus</name>
    <dbReference type="NCBI Taxonomy" id="1008152"/>
    <lineage>
        <taxon>Archaea</taxon>
        <taxon>Methanobacteriati</taxon>
        <taxon>Methanobacteriota</taxon>
        <taxon>Stenosarchaea group</taxon>
        <taxon>Halobacteria</taxon>
        <taxon>Halobacteriales</taxon>
        <taxon>Haladaptataceae</taxon>
        <taxon>Haladaptatus</taxon>
    </lineage>
</organism>
<protein>
    <submittedName>
        <fullName evidence="2">Dihydrofolate reductase family protein</fullName>
    </submittedName>
</protein>
<name>A0AAV3UR86_9EURY</name>
<dbReference type="Proteomes" id="UP001501729">
    <property type="component" value="Unassembled WGS sequence"/>
</dbReference>
<sequence length="213" mass="23473">MSHTDSAESSTGKTSDTHRKVVVSEYVSLDGVMEAPGGGEVFEHGGWTFQFDRGPEGDEFKLEEVFASDALLLGRVTYEGFAAAWPSMTGEEGFADKFNSMPKYVVTETLEEPLEWNNSTVIKENVADEVSKLKREPGGDILVNGSAQLVQTLMNHDLVDEYRLMTFPIILGSGKRLFREASDTTALQLKETKTVGSGIVILIYEPEREGPEE</sequence>
<dbReference type="GO" id="GO:0008703">
    <property type="term" value="F:5-amino-6-(5-phosphoribosylamino)uracil reductase activity"/>
    <property type="evidence" value="ECO:0007669"/>
    <property type="project" value="InterPro"/>
</dbReference>
<dbReference type="Gene3D" id="3.40.430.10">
    <property type="entry name" value="Dihydrofolate Reductase, subunit A"/>
    <property type="match status" value="1"/>
</dbReference>
<dbReference type="GeneID" id="68617633"/>
<evidence type="ECO:0000313" key="3">
    <source>
        <dbReference type="Proteomes" id="UP001501729"/>
    </source>
</evidence>
<evidence type="ECO:0000313" key="2">
    <source>
        <dbReference type="EMBL" id="GAA5064591.1"/>
    </source>
</evidence>
<dbReference type="SUPFAM" id="SSF53597">
    <property type="entry name" value="Dihydrofolate reductase-like"/>
    <property type="match status" value="1"/>
</dbReference>
<evidence type="ECO:0000259" key="1">
    <source>
        <dbReference type="Pfam" id="PF01872"/>
    </source>
</evidence>
<dbReference type="InterPro" id="IPR050765">
    <property type="entry name" value="Riboflavin_Biosynth_HTPR"/>
</dbReference>
<dbReference type="RefSeq" id="WP_227778930.1">
    <property type="nucleotide sequence ID" value="NZ_BAABKX010000030.1"/>
</dbReference>
<dbReference type="InterPro" id="IPR002734">
    <property type="entry name" value="RibDG_C"/>
</dbReference>
<dbReference type="AlphaFoldDB" id="A0AAV3UR86"/>
<accession>A0AAV3UR86</accession>
<comment type="caution">
    <text evidence="2">The sequence shown here is derived from an EMBL/GenBank/DDBJ whole genome shotgun (WGS) entry which is preliminary data.</text>
</comment>
<dbReference type="InterPro" id="IPR024072">
    <property type="entry name" value="DHFR-like_dom_sf"/>
</dbReference>
<feature type="domain" description="Bacterial bifunctional deaminase-reductase C-terminal" evidence="1">
    <location>
        <begin position="19"/>
        <end position="200"/>
    </location>
</feature>
<gene>
    <name evidence="2" type="ORF">GCM10025751_54360</name>
</gene>
<dbReference type="PANTHER" id="PTHR38011">
    <property type="entry name" value="DIHYDROFOLATE REDUCTASE FAMILY PROTEIN (AFU_ORTHOLOGUE AFUA_8G06820)"/>
    <property type="match status" value="1"/>
</dbReference>